<comment type="caution">
    <text evidence="1">The sequence shown here is derived from an EMBL/GenBank/DDBJ whole genome shotgun (WGS) entry which is preliminary data.</text>
</comment>
<dbReference type="Proteomes" id="UP001610432">
    <property type="component" value="Unassembled WGS sequence"/>
</dbReference>
<dbReference type="RefSeq" id="XP_070885139.1">
    <property type="nucleotide sequence ID" value="XM_071024755.1"/>
</dbReference>
<protein>
    <submittedName>
        <fullName evidence="1">Uncharacterized protein</fullName>
    </submittedName>
</protein>
<accession>A0ABR4LNQ2</accession>
<reference evidence="1 2" key="1">
    <citation type="submission" date="2024-07" db="EMBL/GenBank/DDBJ databases">
        <title>Section-level genome sequencing and comparative genomics of Aspergillus sections Usti and Cavernicolus.</title>
        <authorList>
            <consortium name="Lawrence Berkeley National Laboratory"/>
            <person name="Nybo J.L."/>
            <person name="Vesth T.C."/>
            <person name="Theobald S."/>
            <person name="Frisvad J.C."/>
            <person name="Larsen T.O."/>
            <person name="Kjaerboelling I."/>
            <person name="Rothschild-Mancinelli K."/>
            <person name="Lyhne E.K."/>
            <person name="Kogle M.E."/>
            <person name="Barry K."/>
            <person name="Clum A."/>
            <person name="Na H."/>
            <person name="Ledsgaard L."/>
            <person name="Lin J."/>
            <person name="Lipzen A."/>
            <person name="Kuo A."/>
            <person name="Riley R."/>
            <person name="Mondo S."/>
            <person name="Labutti K."/>
            <person name="Haridas S."/>
            <person name="Pangalinan J."/>
            <person name="Salamov A.A."/>
            <person name="Simmons B.A."/>
            <person name="Magnuson J.K."/>
            <person name="Chen J."/>
            <person name="Drula E."/>
            <person name="Henrissat B."/>
            <person name="Wiebenga A."/>
            <person name="Lubbers R.J."/>
            <person name="Gomes A.C."/>
            <person name="Macurrencykelacurrency M.R."/>
            <person name="Stajich J."/>
            <person name="Grigoriev I.V."/>
            <person name="Mortensen U.H."/>
            <person name="De Vries R.P."/>
            <person name="Baker S.E."/>
            <person name="Andersen M.R."/>
        </authorList>
    </citation>
    <scope>NUCLEOTIDE SEQUENCE [LARGE SCALE GENOMIC DNA]</scope>
    <source>
        <strain evidence="1 2">CBS 449.75</strain>
    </source>
</reference>
<evidence type="ECO:0000313" key="2">
    <source>
        <dbReference type="Proteomes" id="UP001610432"/>
    </source>
</evidence>
<proteinExistence type="predicted"/>
<sequence>MSLGNPLDKSPSGLPFCGMAVRTVRLQWNLLMRLAEGRYIAANPKNASGVPSHPDCALLQQKGTRAGSFPADSPLPQGTQAIYPQRQWNLLMRLAKGCHIAANQINASGLPSYHECALYGGTRAHEQIVSCSVFPRVSTGRHRTTQLTVGLLAPELGDPCGFCIPRCCWKSSLEATSSICSNTTGDFGMYWNSTIIHGSAGVPFVAQPSETLLDAHQLSYKAGLVHLRTEI</sequence>
<dbReference type="EMBL" id="JBFXLQ010000027">
    <property type="protein sequence ID" value="KAL2866160.1"/>
    <property type="molecule type" value="Genomic_DNA"/>
</dbReference>
<keyword evidence="2" id="KW-1185">Reference proteome</keyword>
<name>A0ABR4LNQ2_9EURO</name>
<organism evidence="1 2">
    <name type="scientific">Aspergillus lucknowensis</name>
    <dbReference type="NCBI Taxonomy" id="176173"/>
    <lineage>
        <taxon>Eukaryota</taxon>
        <taxon>Fungi</taxon>
        <taxon>Dikarya</taxon>
        <taxon>Ascomycota</taxon>
        <taxon>Pezizomycotina</taxon>
        <taxon>Eurotiomycetes</taxon>
        <taxon>Eurotiomycetidae</taxon>
        <taxon>Eurotiales</taxon>
        <taxon>Aspergillaceae</taxon>
        <taxon>Aspergillus</taxon>
        <taxon>Aspergillus subgen. Nidulantes</taxon>
    </lineage>
</organism>
<gene>
    <name evidence="1" type="ORF">BJX67DRAFT_148705</name>
</gene>
<evidence type="ECO:0000313" key="1">
    <source>
        <dbReference type="EMBL" id="KAL2866160.1"/>
    </source>
</evidence>
<dbReference type="GeneID" id="98139827"/>